<feature type="domain" description="Oxidoreductase acuF-like C2H2 type zinc-finger" evidence="2">
    <location>
        <begin position="52"/>
        <end position="80"/>
    </location>
</feature>
<dbReference type="PANTHER" id="PTHR35391">
    <property type="entry name" value="C2H2-TYPE DOMAIN-CONTAINING PROTEIN-RELATED"/>
    <property type="match status" value="1"/>
</dbReference>
<feature type="compositionally biased region" description="Polar residues" evidence="1">
    <location>
        <begin position="297"/>
        <end position="311"/>
    </location>
</feature>
<comment type="caution">
    <text evidence="3">The sequence shown here is derived from an EMBL/GenBank/DDBJ whole genome shotgun (WGS) entry which is preliminary data.</text>
</comment>
<evidence type="ECO:0000256" key="1">
    <source>
        <dbReference type="SAM" id="MobiDB-lite"/>
    </source>
</evidence>
<gene>
    <name evidence="3" type="ORF">NW766_008514</name>
</gene>
<dbReference type="AlphaFoldDB" id="A0A9W8PJK1"/>
<feature type="compositionally biased region" description="Basic and acidic residues" evidence="1">
    <location>
        <begin position="1"/>
        <end position="11"/>
    </location>
</feature>
<organism evidence="3 4">
    <name type="scientific">Fusarium irregulare</name>
    <dbReference type="NCBI Taxonomy" id="2494466"/>
    <lineage>
        <taxon>Eukaryota</taxon>
        <taxon>Fungi</taxon>
        <taxon>Dikarya</taxon>
        <taxon>Ascomycota</taxon>
        <taxon>Pezizomycotina</taxon>
        <taxon>Sordariomycetes</taxon>
        <taxon>Hypocreomycetidae</taxon>
        <taxon>Hypocreales</taxon>
        <taxon>Nectriaceae</taxon>
        <taxon>Fusarium</taxon>
        <taxon>Fusarium incarnatum-equiseti species complex</taxon>
    </lineage>
</organism>
<accession>A0A9W8PJK1</accession>
<feature type="region of interest" description="Disordered" evidence="1">
    <location>
        <begin position="433"/>
        <end position="499"/>
    </location>
</feature>
<dbReference type="EMBL" id="JAPDHF010000013">
    <property type="protein sequence ID" value="KAJ4009397.1"/>
    <property type="molecule type" value="Genomic_DNA"/>
</dbReference>
<sequence>MKREIEWRGNESKIPTSQEKRSGEGNEQIERMKQKLELAEAWNSCIEAVPEVTCPYCFHVLPIRDVIDDKKWKMHVKDDLDPYVCLFEECESPGHLYSHSGQWMKHMRDHTLRWRCKSKTHGEFIASTKADYIQHMNTCHPGKFKDAQLAVLADRGALTGGPLFTACPLCGVDKTDRSMESHVVSHMRLLALKSLPATLDDADELDEAEEQHDSGDTSRAQSRSTIKRALEETGSLSPPVADEAWDESHEREDHVFGQSSPASEYRLLDHLPDPYSYDQDDPVLQPFIQRVLDNEGPTGNQNPNAENSEGQPSVRGIRMDPDCAICHGPASMACECEAKGLDIAVKQAEERMMMSIYKEIRGWVKVHAQDYMNQRARCSDSNCENGKDRQQNIPEQASGDEGQLEGPSIDVDLLETTEYYYGLVELTLPAEDEPAVRNPPLGKVPSKDWKPSGSWKPSESWPDVKFQERSAVNTSIIPSDTQDTNTDSKTSQTIKYPKN</sequence>
<evidence type="ECO:0000313" key="3">
    <source>
        <dbReference type="EMBL" id="KAJ4009397.1"/>
    </source>
</evidence>
<dbReference type="Pfam" id="PF26082">
    <property type="entry name" value="zf-C2H2_AcuF"/>
    <property type="match status" value="1"/>
</dbReference>
<feature type="region of interest" description="Disordered" evidence="1">
    <location>
        <begin position="205"/>
        <end position="224"/>
    </location>
</feature>
<feature type="compositionally biased region" description="Basic and acidic residues" evidence="1">
    <location>
        <begin position="18"/>
        <end position="27"/>
    </location>
</feature>
<feature type="compositionally biased region" description="Basic and acidic residues" evidence="1">
    <location>
        <begin position="246"/>
        <end position="255"/>
    </location>
</feature>
<name>A0A9W8PJK1_9HYPO</name>
<feature type="region of interest" description="Disordered" evidence="1">
    <location>
        <begin position="1"/>
        <end position="27"/>
    </location>
</feature>
<dbReference type="Proteomes" id="UP001152130">
    <property type="component" value="Unassembled WGS sequence"/>
</dbReference>
<dbReference type="PANTHER" id="PTHR35391:SF7">
    <property type="entry name" value="C2H2-TYPE DOMAIN-CONTAINING PROTEIN"/>
    <property type="match status" value="1"/>
</dbReference>
<feature type="region of interest" description="Disordered" evidence="1">
    <location>
        <begin position="377"/>
        <end position="407"/>
    </location>
</feature>
<reference evidence="3" key="1">
    <citation type="submission" date="2022-10" db="EMBL/GenBank/DDBJ databases">
        <title>Fusarium specimens isolated from Avocado Roots.</title>
        <authorList>
            <person name="Stajich J."/>
            <person name="Roper C."/>
            <person name="Heimlech-Rivalta G."/>
        </authorList>
    </citation>
    <scope>NUCLEOTIDE SEQUENCE</scope>
    <source>
        <strain evidence="3">CF00143</strain>
    </source>
</reference>
<feature type="compositionally biased region" description="Polar residues" evidence="1">
    <location>
        <begin position="470"/>
        <end position="499"/>
    </location>
</feature>
<protein>
    <recommendedName>
        <fullName evidence="2">Oxidoreductase acuF-like C2H2 type zinc-finger domain-containing protein</fullName>
    </recommendedName>
</protein>
<evidence type="ECO:0000259" key="2">
    <source>
        <dbReference type="Pfam" id="PF26082"/>
    </source>
</evidence>
<dbReference type="InterPro" id="IPR058925">
    <property type="entry name" value="zf-C2H2_AcuF"/>
</dbReference>
<feature type="region of interest" description="Disordered" evidence="1">
    <location>
        <begin position="293"/>
        <end position="316"/>
    </location>
</feature>
<keyword evidence="4" id="KW-1185">Reference proteome</keyword>
<proteinExistence type="predicted"/>
<feature type="region of interest" description="Disordered" evidence="1">
    <location>
        <begin position="229"/>
        <end position="261"/>
    </location>
</feature>
<evidence type="ECO:0000313" key="4">
    <source>
        <dbReference type="Proteomes" id="UP001152130"/>
    </source>
</evidence>